<sequence>MHYKLIRKMLGQPVACHTHFGIFHGVIVHCTKHHVILMRQTRAEDWNAIPAEFHAYPSQEHRPFGMPPYGGGPGTPPGWGGGGWHFAIPLAAIIGIAAVGMHW</sequence>
<name>A0ABT9LTB8_9BACL</name>
<reference evidence="1 2" key="1">
    <citation type="submission" date="2023-07" db="EMBL/GenBank/DDBJ databases">
        <title>Genomic Encyclopedia of Type Strains, Phase IV (KMG-IV): sequencing the most valuable type-strain genomes for metagenomic binning, comparative biology and taxonomic classification.</title>
        <authorList>
            <person name="Goeker M."/>
        </authorList>
    </citation>
    <scope>NUCLEOTIDE SEQUENCE [LARGE SCALE GENOMIC DNA]</scope>
    <source>
        <strain evidence="1 2">DSM 25924</strain>
    </source>
</reference>
<keyword evidence="2" id="KW-1185">Reference proteome</keyword>
<dbReference type="EMBL" id="JAURUO010000002">
    <property type="protein sequence ID" value="MDP9727510.1"/>
    <property type="molecule type" value="Genomic_DNA"/>
</dbReference>
<proteinExistence type="predicted"/>
<dbReference type="Proteomes" id="UP001229209">
    <property type="component" value="Unassembled WGS sequence"/>
</dbReference>
<protein>
    <submittedName>
        <fullName evidence="1">Uncharacterized protein</fullName>
    </submittedName>
</protein>
<organism evidence="1 2">
    <name type="scientific">Alicyclobacillus tolerans</name>
    <dbReference type="NCBI Taxonomy" id="90970"/>
    <lineage>
        <taxon>Bacteria</taxon>
        <taxon>Bacillati</taxon>
        <taxon>Bacillota</taxon>
        <taxon>Bacilli</taxon>
        <taxon>Bacillales</taxon>
        <taxon>Alicyclobacillaceae</taxon>
        <taxon>Alicyclobacillus</taxon>
    </lineage>
</organism>
<comment type="caution">
    <text evidence="1">The sequence shown here is derived from an EMBL/GenBank/DDBJ whole genome shotgun (WGS) entry which is preliminary data.</text>
</comment>
<evidence type="ECO:0000313" key="1">
    <source>
        <dbReference type="EMBL" id="MDP9727510.1"/>
    </source>
</evidence>
<accession>A0ABT9LTB8</accession>
<dbReference type="RefSeq" id="WP_203114480.1">
    <property type="nucleotide sequence ID" value="NZ_JAURUO010000002.1"/>
</dbReference>
<gene>
    <name evidence="1" type="ORF">J2S04_000437</name>
</gene>
<evidence type="ECO:0000313" key="2">
    <source>
        <dbReference type="Proteomes" id="UP001229209"/>
    </source>
</evidence>